<proteinExistence type="predicted"/>
<reference evidence="2" key="2">
    <citation type="submission" date="2020-09" db="EMBL/GenBank/DDBJ databases">
        <authorList>
            <person name="Sun Q."/>
            <person name="Zhou Y."/>
        </authorList>
    </citation>
    <scope>NUCLEOTIDE SEQUENCE</scope>
    <source>
        <strain evidence="2">CGMCC 1.15367</strain>
    </source>
</reference>
<evidence type="ECO:0000313" key="3">
    <source>
        <dbReference type="Proteomes" id="UP000644699"/>
    </source>
</evidence>
<dbReference type="AlphaFoldDB" id="A0A917ECY1"/>
<organism evidence="2 3">
    <name type="scientific">Aureimonas endophytica</name>
    <dbReference type="NCBI Taxonomy" id="2027858"/>
    <lineage>
        <taxon>Bacteria</taxon>
        <taxon>Pseudomonadati</taxon>
        <taxon>Pseudomonadota</taxon>
        <taxon>Alphaproteobacteria</taxon>
        <taxon>Hyphomicrobiales</taxon>
        <taxon>Aurantimonadaceae</taxon>
        <taxon>Aureimonas</taxon>
    </lineage>
</organism>
<keyword evidence="3" id="KW-1185">Reference proteome</keyword>
<feature type="region of interest" description="Disordered" evidence="1">
    <location>
        <begin position="1"/>
        <end position="20"/>
    </location>
</feature>
<gene>
    <name evidence="2" type="ORF">GCM10011390_49710</name>
</gene>
<protein>
    <submittedName>
        <fullName evidence="2">Uncharacterized protein</fullName>
    </submittedName>
</protein>
<evidence type="ECO:0000313" key="2">
    <source>
        <dbReference type="EMBL" id="GGE24353.1"/>
    </source>
</evidence>
<accession>A0A917ECY1</accession>
<sequence>MSRPDPTTANRETAHKKKPHREVIATGPVEAKSSAKRLLPTPAIIVNEKCDELATGILCRLRKETDPWQTHIARP</sequence>
<comment type="caution">
    <text evidence="2">The sequence shown here is derived from an EMBL/GenBank/DDBJ whole genome shotgun (WGS) entry which is preliminary data.</text>
</comment>
<evidence type="ECO:0000256" key="1">
    <source>
        <dbReference type="SAM" id="MobiDB-lite"/>
    </source>
</evidence>
<dbReference type="EMBL" id="BMIQ01000014">
    <property type="protein sequence ID" value="GGE24353.1"/>
    <property type="molecule type" value="Genomic_DNA"/>
</dbReference>
<name>A0A917ECY1_9HYPH</name>
<reference evidence="2" key="1">
    <citation type="journal article" date="2014" name="Int. J. Syst. Evol. Microbiol.">
        <title>Complete genome sequence of Corynebacterium casei LMG S-19264T (=DSM 44701T), isolated from a smear-ripened cheese.</title>
        <authorList>
            <consortium name="US DOE Joint Genome Institute (JGI-PGF)"/>
            <person name="Walter F."/>
            <person name="Albersmeier A."/>
            <person name="Kalinowski J."/>
            <person name="Ruckert C."/>
        </authorList>
    </citation>
    <scope>NUCLEOTIDE SEQUENCE</scope>
    <source>
        <strain evidence="2">CGMCC 1.15367</strain>
    </source>
</reference>
<dbReference type="Proteomes" id="UP000644699">
    <property type="component" value="Unassembled WGS sequence"/>
</dbReference>
<feature type="compositionally biased region" description="Polar residues" evidence="1">
    <location>
        <begin position="1"/>
        <end position="11"/>
    </location>
</feature>